<evidence type="ECO:0000313" key="3">
    <source>
        <dbReference type="EnsemblFungi" id="PTTG_25099-t43_1-p1"/>
    </source>
</evidence>
<dbReference type="STRING" id="630390.A0A180H4L5"/>
<name>A0A180H4L5_PUCT1</name>
<evidence type="ECO:0000313" key="2">
    <source>
        <dbReference type="EMBL" id="OAV99905.1"/>
    </source>
</evidence>
<feature type="region of interest" description="Disordered" evidence="1">
    <location>
        <begin position="299"/>
        <end position="389"/>
    </location>
</feature>
<reference evidence="3 4" key="3">
    <citation type="journal article" date="2017" name="G3 (Bethesda)">
        <title>Comparative analysis highlights variable genome content of wheat rusts and divergence of the mating loci.</title>
        <authorList>
            <person name="Cuomo C.A."/>
            <person name="Bakkeren G."/>
            <person name="Khalil H.B."/>
            <person name="Panwar V."/>
            <person name="Joly D."/>
            <person name="Linning R."/>
            <person name="Sakthikumar S."/>
            <person name="Song X."/>
            <person name="Adiconis X."/>
            <person name="Fan L."/>
            <person name="Goldberg J.M."/>
            <person name="Levin J.Z."/>
            <person name="Young S."/>
            <person name="Zeng Q."/>
            <person name="Anikster Y."/>
            <person name="Bruce M."/>
            <person name="Wang M."/>
            <person name="Yin C."/>
            <person name="McCallum B."/>
            <person name="Szabo L.J."/>
            <person name="Hulbert S."/>
            <person name="Chen X."/>
            <person name="Fellers J.P."/>
        </authorList>
    </citation>
    <scope>NUCLEOTIDE SEQUENCE</scope>
    <source>
        <strain evidence="3">isolate 1-1 / race 1 (BBBD)</strain>
        <strain evidence="4">Isolate 1-1 / race 1 (BBBD)</strain>
    </source>
</reference>
<sequence length="389" mass="45005">MVLTKSLPKVPLEPTANRDELVTVADNEDSAKETDRETQAFLMAQIVKAEKTGDDKKIDCYMKMYESVIADQKSASQRTLMRNDHPVIFKLLTIPQKRPTPPGETTQVRNVKFILGRSNSHDDGGFPPYFHKLLLECKGPLPLTIFNREWQEKALAKHSKNRPKVEETASEKGLRYHGFPVSDEFSQNFSDWTLNHRVFHLTMRDRYHYPVLAEWILAHKEHCDRLHRKRGFMVALQYNIRIRNNAFAFRVEENGEESFSDISQFKQETADEAISTCRDFNEIGLQDNPYAIGDCKVIGGDPMKGIQPSKSNRTNPPNQPNPPKAKDKRRRSLLRSPKPRSPPRQTQSRPRPSGKRIQRESLQPQPNWRKRAKPQPQPTRPSNYTREFP</sequence>
<gene>
    <name evidence="2" type="ORF">PTTG_25099</name>
</gene>
<dbReference type="EnsemblFungi" id="PTTG_25099-t43_1">
    <property type="protein sequence ID" value="PTTG_25099-t43_1-p1"/>
    <property type="gene ID" value="PTTG_25099"/>
</dbReference>
<keyword evidence="4" id="KW-1185">Reference proteome</keyword>
<evidence type="ECO:0000313" key="4">
    <source>
        <dbReference type="Proteomes" id="UP000005240"/>
    </source>
</evidence>
<feature type="compositionally biased region" description="Polar residues" evidence="1">
    <location>
        <begin position="380"/>
        <end position="389"/>
    </location>
</feature>
<reference evidence="2" key="2">
    <citation type="submission" date="2016-05" db="EMBL/GenBank/DDBJ databases">
        <title>Comparative analysis highlights variable genome content of wheat rusts and divergence of the mating loci.</title>
        <authorList>
            <person name="Cuomo C.A."/>
            <person name="Bakkeren G."/>
            <person name="Szabo L."/>
            <person name="Khalil H."/>
            <person name="Joly D."/>
            <person name="Goldberg J."/>
            <person name="Young S."/>
            <person name="Zeng Q."/>
            <person name="Fellers J."/>
        </authorList>
    </citation>
    <scope>NUCLEOTIDE SEQUENCE [LARGE SCALE GENOMIC DNA]</scope>
    <source>
        <strain evidence="2">1-1 BBBD Race 1</strain>
    </source>
</reference>
<reference evidence="3" key="4">
    <citation type="submission" date="2025-05" db="UniProtKB">
        <authorList>
            <consortium name="EnsemblFungi"/>
        </authorList>
    </citation>
    <scope>IDENTIFICATION</scope>
    <source>
        <strain evidence="3">isolate 1-1 / race 1 (BBBD)</strain>
    </source>
</reference>
<accession>A0A180H4L5</accession>
<proteinExistence type="predicted"/>
<dbReference type="Proteomes" id="UP000005240">
    <property type="component" value="Unassembled WGS sequence"/>
</dbReference>
<dbReference type="VEuPathDB" id="FungiDB:PTTG_25099"/>
<dbReference type="AlphaFoldDB" id="A0A180H4L5"/>
<protein>
    <submittedName>
        <fullName evidence="2 3">Uncharacterized protein</fullName>
    </submittedName>
</protein>
<reference evidence="2" key="1">
    <citation type="submission" date="2009-11" db="EMBL/GenBank/DDBJ databases">
        <authorList>
            <consortium name="The Broad Institute Genome Sequencing Platform"/>
            <person name="Ward D."/>
            <person name="Feldgarden M."/>
            <person name="Earl A."/>
            <person name="Young S.K."/>
            <person name="Zeng Q."/>
            <person name="Koehrsen M."/>
            <person name="Alvarado L."/>
            <person name="Berlin A."/>
            <person name="Bochicchio J."/>
            <person name="Borenstein D."/>
            <person name="Chapman S.B."/>
            <person name="Chen Z."/>
            <person name="Engels R."/>
            <person name="Freedman E."/>
            <person name="Gellesch M."/>
            <person name="Goldberg J."/>
            <person name="Griggs A."/>
            <person name="Gujja S."/>
            <person name="Heilman E."/>
            <person name="Heiman D."/>
            <person name="Hepburn T."/>
            <person name="Howarth C."/>
            <person name="Jen D."/>
            <person name="Larson L."/>
            <person name="Lewis B."/>
            <person name="Mehta T."/>
            <person name="Park D."/>
            <person name="Pearson M."/>
            <person name="Roberts A."/>
            <person name="Saif S."/>
            <person name="Shea T."/>
            <person name="Shenoy N."/>
            <person name="Sisk P."/>
            <person name="Stolte C."/>
            <person name="Sykes S."/>
            <person name="Thomson T."/>
            <person name="Walk T."/>
            <person name="White J."/>
            <person name="Yandava C."/>
            <person name="Izard J."/>
            <person name="Baranova O.V."/>
            <person name="Blanton J.M."/>
            <person name="Tanner A.C."/>
            <person name="Dewhirst F.E."/>
            <person name="Haas B."/>
            <person name="Nusbaum C."/>
            <person name="Birren B."/>
        </authorList>
    </citation>
    <scope>NUCLEOTIDE SEQUENCE [LARGE SCALE GENOMIC DNA]</scope>
    <source>
        <strain evidence="2">1-1 BBBD Race 1</strain>
    </source>
</reference>
<dbReference type="EMBL" id="ADAS02000001">
    <property type="protein sequence ID" value="OAV99905.1"/>
    <property type="molecule type" value="Genomic_DNA"/>
</dbReference>
<evidence type="ECO:0000256" key="1">
    <source>
        <dbReference type="SAM" id="MobiDB-lite"/>
    </source>
</evidence>
<organism evidence="2">
    <name type="scientific">Puccinia triticina (isolate 1-1 / race 1 (BBBD))</name>
    <name type="common">Brown leaf rust fungus</name>
    <dbReference type="NCBI Taxonomy" id="630390"/>
    <lineage>
        <taxon>Eukaryota</taxon>
        <taxon>Fungi</taxon>
        <taxon>Dikarya</taxon>
        <taxon>Basidiomycota</taxon>
        <taxon>Pucciniomycotina</taxon>
        <taxon>Pucciniomycetes</taxon>
        <taxon>Pucciniales</taxon>
        <taxon>Pucciniaceae</taxon>
        <taxon>Puccinia</taxon>
    </lineage>
</organism>